<proteinExistence type="predicted"/>
<protein>
    <submittedName>
        <fullName evidence="1">Uncharacterized protein</fullName>
    </submittedName>
</protein>
<organism evidence="1">
    <name type="scientific">Siphoviridae sp. ctsf32</name>
    <dbReference type="NCBI Taxonomy" id="2827594"/>
    <lineage>
        <taxon>Viruses</taxon>
        <taxon>Duplodnaviria</taxon>
        <taxon>Heunggongvirae</taxon>
        <taxon>Uroviricota</taxon>
        <taxon>Caudoviricetes</taxon>
    </lineage>
</organism>
<sequence>MTDVVSDMSNLTKLPVSLLQQLSDKVEFIVLHSVYESVLSNENITEVDIGIGRLNILQDEGCVKYKFIPSKTFEQKIIKTVKDRESPLTTTVEDTLQKKIIDVYKELF</sequence>
<name>A0A8S5LNA9_9CAUD</name>
<accession>A0A8S5LNA9</accession>
<reference evidence="1" key="1">
    <citation type="journal article" date="2021" name="Proc. Natl. Acad. Sci. U.S.A.">
        <title>A Catalog of Tens of Thousands of Viruses from Human Metagenomes Reveals Hidden Associations with Chronic Diseases.</title>
        <authorList>
            <person name="Tisza M.J."/>
            <person name="Buck C.B."/>
        </authorList>
    </citation>
    <scope>NUCLEOTIDE SEQUENCE</scope>
    <source>
        <strain evidence="1">Ctsf32</strain>
    </source>
</reference>
<evidence type="ECO:0000313" key="1">
    <source>
        <dbReference type="EMBL" id="DAD71508.1"/>
    </source>
</evidence>
<dbReference type="EMBL" id="BK015882">
    <property type="protein sequence ID" value="DAD71508.1"/>
    <property type="molecule type" value="Genomic_DNA"/>
</dbReference>